<dbReference type="Gene3D" id="3.90.1070.10">
    <property type="match status" value="1"/>
</dbReference>
<name>A0ABZ3KML5_DUNSA</name>
<dbReference type="SUPFAM" id="SSF56784">
    <property type="entry name" value="HAD-like"/>
    <property type="match status" value="1"/>
</dbReference>
<gene>
    <name evidence="3" type="ORF">DUNSADRAFT_14634</name>
</gene>
<dbReference type="InterPro" id="IPR036412">
    <property type="entry name" value="HAD-like_sf"/>
</dbReference>
<keyword evidence="4" id="KW-1185">Reference proteome</keyword>
<comment type="caution">
    <text evidence="3">The sequence shown here is derived from an EMBL/GenBank/DDBJ whole genome shotgun (WGS) entry which is preliminary data.</text>
</comment>
<dbReference type="Gene3D" id="2.60.40.10">
    <property type="entry name" value="Immunoglobulins"/>
    <property type="match status" value="1"/>
</dbReference>
<protein>
    <submittedName>
        <fullName evidence="3">Sucrose-6F-phosphate phosphohydrolase-domain-containing protein</fullName>
    </submittedName>
</protein>
<accession>A0ABZ3KML5</accession>
<dbReference type="InterPro" id="IPR006380">
    <property type="entry name" value="SPP-like_dom"/>
</dbReference>
<dbReference type="Proteomes" id="UP000815325">
    <property type="component" value="Unassembled WGS sequence"/>
</dbReference>
<dbReference type="NCBIfam" id="TIGR01484">
    <property type="entry name" value="HAD-SF-IIB"/>
    <property type="match status" value="1"/>
</dbReference>
<evidence type="ECO:0000259" key="2">
    <source>
        <dbReference type="Pfam" id="PF05116"/>
    </source>
</evidence>
<dbReference type="InterPro" id="IPR006379">
    <property type="entry name" value="HAD-SF_hydro_IIB"/>
</dbReference>
<dbReference type="InterPro" id="IPR051518">
    <property type="entry name" value="Sucrose_Phosphatase"/>
</dbReference>
<dbReference type="SFLD" id="SFLDG01140">
    <property type="entry name" value="C2.B:_Phosphomannomutase_and_P"/>
    <property type="match status" value="1"/>
</dbReference>
<dbReference type="EMBL" id="MU070045">
    <property type="protein sequence ID" value="KAF5830413.1"/>
    <property type="molecule type" value="Genomic_DNA"/>
</dbReference>
<dbReference type="InterPro" id="IPR013783">
    <property type="entry name" value="Ig-like_fold"/>
</dbReference>
<dbReference type="Pfam" id="PF05116">
    <property type="entry name" value="S6PP"/>
    <property type="match status" value="1"/>
</dbReference>
<reference evidence="3" key="1">
    <citation type="submission" date="2017-08" db="EMBL/GenBank/DDBJ databases">
        <authorList>
            <person name="Polle J.E."/>
            <person name="Barry K."/>
            <person name="Cushman J."/>
            <person name="Schmutz J."/>
            <person name="Tran D."/>
            <person name="Hathwaick L.T."/>
            <person name="Yim W.C."/>
            <person name="Jenkins J."/>
            <person name="Mckie-Krisberg Z.M."/>
            <person name="Prochnik S."/>
            <person name="Lindquist E."/>
            <person name="Dockter R.B."/>
            <person name="Adam C."/>
            <person name="Molina H."/>
            <person name="Bunkerborg J."/>
            <person name="Jin E."/>
            <person name="Buchheim M."/>
            <person name="Magnuson J."/>
        </authorList>
    </citation>
    <scope>NUCLEOTIDE SEQUENCE</scope>
    <source>
        <strain evidence="3">CCAP 19/18</strain>
    </source>
</reference>
<sequence length="422" mass="46131">MLGKGFKLPHLSPSCSPACTRHSARPLPRVHATSVETTFQTASQEAKLWTHVKIFFETPWKQPVLHGSISGANWDDFPLHRVGSAPNRWSFCTLPVPQAPTTASAPLVEFVIRHGSKDEWNKPAQGGNYVIHAPGSYTIRSNAVQASEGTPVMVVSDLDGTMVGDDAATAAFRDWWEEEAVARGSGSVLVYNTGRSLDSFLGLIQEKGHCLAHPDALISAVGTKVYSFDGKSWREDEAWTAQLDKEWDLVAVRDAAYKALTQAGRDNMHFRPKEELNQHKVTCGVRVEVLDSVLASLASSFADAGVQANVITSGHGDWRFMDVVPIRAGKLEALQYVQGLYGFPTQQVVACGDSGNDILMLQGNNPAVVVGNSQPDLVRWYTDQMKTEANSTSGPGGRARLYLAPRHEAYSILEGVQYWNLK</sequence>
<dbReference type="PANTHER" id="PTHR46521:SF4">
    <property type="entry name" value="SUCROSE-PHOSPHATASE 2-RELATED"/>
    <property type="match status" value="1"/>
</dbReference>
<dbReference type="InterPro" id="IPR023214">
    <property type="entry name" value="HAD_sf"/>
</dbReference>
<evidence type="ECO:0000313" key="3">
    <source>
        <dbReference type="EMBL" id="KAF5830413.1"/>
    </source>
</evidence>
<dbReference type="PANTHER" id="PTHR46521">
    <property type="entry name" value="SUCROSE-PHOSPHATASE 2-RELATED"/>
    <property type="match status" value="1"/>
</dbReference>
<evidence type="ECO:0000256" key="1">
    <source>
        <dbReference type="ARBA" id="ARBA00022801"/>
    </source>
</evidence>
<organism evidence="3 4">
    <name type="scientific">Dunaliella salina</name>
    <name type="common">Green alga</name>
    <name type="synonym">Protococcus salinus</name>
    <dbReference type="NCBI Taxonomy" id="3046"/>
    <lineage>
        <taxon>Eukaryota</taxon>
        <taxon>Viridiplantae</taxon>
        <taxon>Chlorophyta</taxon>
        <taxon>core chlorophytes</taxon>
        <taxon>Chlorophyceae</taxon>
        <taxon>CS clade</taxon>
        <taxon>Chlamydomonadales</taxon>
        <taxon>Dunaliellaceae</taxon>
        <taxon>Dunaliella</taxon>
    </lineage>
</organism>
<proteinExistence type="predicted"/>
<dbReference type="Gene3D" id="3.40.50.1000">
    <property type="entry name" value="HAD superfamily/HAD-like"/>
    <property type="match status" value="1"/>
</dbReference>
<dbReference type="SFLD" id="SFLDS00003">
    <property type="entry name" value="Haloacid_Dehalogenase"/>
    <property type="match status" value="1"/>
</dbReference>
<keyword evidence="1" id="KW-0378">Hydrolase</keyword>
<dbReference type="SFLD" id="SFLDG01141">
    <property type="entry name" value="C2.B.1:_Sucrose_Phosphatase_Li"/>
    <property type="match status" value="1"/>
</dbReference>
<evidence type="ECO:0000313" key="4">
    <source>
        <dbReference type="Proteomes" id="UP000815325"/>
    </source>
</evidence>
<feature type="domain" description="Sucrose phosphatase-like" evidence="2">
    <location>
        <begin position="151"/>
        <end position="420"/>
    </location>
</feature>